<dbReference type="Proteomes" id="UP001159363">
    <property type="component" value="Chromosome 4"/>
</dbReference>
<accession>A0ABQ9HFG2</accession>
<keyword evidence="3" id="KW-1185">Reference proteome</keyword>
<gene>
    <name evidence="2" type="ORF">PR048_014838</name>
</gene>
<feature type="region of interest" description="Disordered" evidence="1">
    <location>
        <begin position="1"/>
        <end position="35"/>
    </location>
</feature>
<evidence type="ECO:0000256" key="1">
    <source>
        <dbReference type="SAM" id="MobiDB-lite"/>
    </source>
</evidence>
<reference evidence="2 3" key="1">
    <citation type="submission" date="2023-02" db="EMBL/GenBank/DDBJ databases">
        <title>LHISI_Scaffold_Assembly.</title>
        <authorList>
            <person name="Stuart O.P."/>
            <person name="Cleave R."/>
            <person name="Magrath M.J.L."/>
            <person name="Mikheyev A.S."/>
        </authorList>
    </citation>
    <scope>NUCLEOTIDE SEQUENCE [LARGE SCALE GENOMIC DNA]</scope>
    <source>
        <strain evidence="2">Daus_M_001</strain>
        <tissue evidence="2">Leg muscle</tissue>
    </source>
</reference>
<evidence type="ECO:0000313" key="3">
    <source>
        <dbReference type="Proteomes" id="UP001159363"/>
    </source>
</evidence>
<comment type="caution">
    <text evidence="2">The sequence shown here is derived from an EMBL/GenBank/DDBJ whole genome shotgun (WGS) entry which is preliminary data.</text>
</comment>
<feature type="compositionally biased region" description="Polar residues" evidence="1">
    <location>
        <begin position="384"/>
        <end position="396"/>
    </location>
</feature>
<feature type="region of interest" description="Disordered" evidence="1">
    <location>
        <begin position="372"/>
        <end position="417"/>
    </location>
</feature>
<evidence type="ECO:0000313" key="2">
    <source>
        <dbReference type="EMBL" id="KAJ8882999.1"/>
    </source>
</evidence>
<name>A0ABQ9HFG2_9NEOP</name>
<sequence>MRVKRGEYGTAPKYSGGGNGRYSRKSADQRHRKTRFPHAKIRERTRRESYPVLLEFKLRCTRLTEKEGGSGLCGFGSTARVQRPPWQCKLSEKRTLSWRVGGHCPRRALGCCALWVIFWTGAGVQPGVTRRLLAGFRHVSSSSSLPLHRHDTGSLEFTGLRSVVAAILVNRHLLSSVHTRRTQQEPVTIVEPRETGCTAATQERAARHPVHECFGVNCITTLKWPMCKLVNSQFICVLLASHQGDPGSIPGQVTPDFRIWESCRTVPFVGGFSRGSPVSPPFHSGAAPYSYQSRSSALKTPMATHTAALSIFIRVLISILPSRKCERSSSSRRDATRIRLPGGFYCAMLLAAVWSVLCVSWDRVGIQRRGKREIPKKTRRPAASSGTIPTCGNPVTRQGIEPGSPWWEASSLTAHPP</sequence>
<protein>
    <submittedName>
        <fullName evidence="2">Uncharacterized protein</fullName>
    </submittedName>
</protein>
<organism evidence="2 3">
    <name type="scientific">Dryococelus australis</name>
    <dbReference type="NCBI Taxonomy" id="614101"/>
    <lineage>
        <taxon>Eukaryota</taxon>
        <taxon>Metazoa</taxon>
        <taxon>Ecdysozoa</taxon>
        <taxon>Arthropoda</taxon>
        <taxon>Hexapoda</taxon>
        <taxon>Insecta</taxon>
        <taxon>Pterygota</taxon>
        <taxon>Neoptera</taxon>
        <taxon>Polyneoptera</taxon>
        <taxon>Phasmatodea</taxon>
        <taxon>Verophasmatodea</taxon>
        <taxon>Anareolatae</taxon>
        <taxon>Phasmatidae</taxon>
        <taxon>Eurycanthinae</taxon>
        <taxon>Dryococelus</taxon>
    </lineage>
</organism>
<proteinExistence type="predicted"/>
<dbReference type="EMBL" id="JARBHB010000005">
    <property type="protein sequence ID" value="KAJ8882999.1"/>
    <property type="molecule type" value="Genomic_DNA"/>
</dbReference>